<dbReference type="InterPro" id="IPR003959">
    <property type="entry name" value="ATPase_AAA_core"/>
</dbReference>
<proteinExistence type="predicted"/>
<sequence>MKTYVLNELKQLTIITGNSFSGKTDLLNEISKETCEYSKFINFNTEVDFKVTEELKHWFKFVFDIDFVQPAKYSYVLRILSAGLNCKEGELLIIENPEIGLHPKAISKMGKFFTFLANNGIKVLIETNSTDIVNSICYEVLRKNINNCDVVFYNKTRDNIDKININENGKFIDDNKKLVRYPSGFFDANTDEVWALL</sequence>
<dbReference type="Gene3D" id="3.40.50.300">
    <property type="entry name" value="P-loop containing nucleotide triphosphate hydrolases"/>
    <property type="match status" value="1"/>
</dbReference>
<accession>A0A562XKD2</accession>
<dbReference type="Pfam" id="PF13304">
    <property type="entry name" value="AAA_21"/>
    <property type="match status" value="1"/>
</dbReference>
<dbReference type="InterPro" id="IPR027417">
    <property type="entry name" value="P-loop_NTPase"/>
</dbReference>
<dbReference type="Proteomes" id="UP000321812">
    <property type="component" value="Unassembled WGS sequence"/>
</dbReference>
<dbReference type="GO" id="GO:0016887">
    <property type="term" value="F:ATP hydrolysis activity"/>
    <property type="evidence" value="ECO:0007669"/>
    <property type="project" value="InterPro"/>
</dbReference>
<dbReference type="EMBL" id="VOAP01000003">
    <property type="protein sequence ID" value="TWO22591.1"/>
    <property type="molecule type" value="Genomic_DNA"/>
</dbReference>
<gene>
    <name evidence="2" type="ORF">YZ82_01360</name>
</gene>
<evidence type="ECO:0000259" key="1">
    <source>
        <dbReference type="Pfam" id="PF13304"/>
    </source>
</evidence>
<name>A0A562XKD2_CAMHY</name>
<feature type="domain" description="ATPase AAA-type core" evidence="1">
    <location>
        <begin position="79"/>
        <end position="130"/>
    </location>
</feature>
<dbReference type="GO" id="GO:0005524">
    <property type="term" value="F:ATP binding"/>
    <property type="evidence" value="ECO:0007669"/>
    <property type="project" value="InterPro"/>
</dbReference>
<evidence type="ECO:0000313" key="2">
    <source>
        <dbReference type="EMBL" id="TWO22591.1"/>
    </source>
</evidence>
<organism evidence="2 3">
    <name type="scientific">Campylobacter hyointestinalis</name>
    <dbReference type="NCBI Taxonomy" id="198"/>
    <lineage>
        <taxon>Bacteria</taxon>
        <taxon>Pseudomonadati</taxon>
        <taxon>Campylobacterota</taxon>
        <taxon>Epsilonproteobacteria</taxon>
        <taxon>Campylobacterales</taxon>
        <taxon>Campylobacteraceae</taxon>
        <taxon>Campylobacter</taxon>
    </lineage>
</organism>
<dbReference type="SUPFAM" id="SSF52540">
    <property type="entry name" value="P-loop containing nucleoside triphosphate hydrolases"/>
    <property type="match status" value="1"/>
</dbReference>
<protein>
    <submittedName>
        <fullName evidence="2">AAA family ATPase</fullName>
    </submittedName>
</protein>
<comment type="caution">
    <text evidence="2">The sequence shown here is derived from an EMBL/GenBank/DDBJ whole genome shotgun (WGS) entry which is preliminary data.</text>
</comment>
<reference evidence="2 3" key="1">
    <citation type="submission" date="2019-07" db="EMBL/GenBank/DDBJ databases">
        <title>Rapid identification of Enteric Bacteria from Whole Genome Sequences (WGS) using Average Nucleotide Identity (ANI).</title>
        <authorList>
            <person name="Lane C."/>
        </authorList>
    </citation>
    <scope>NUCLEOTIDE SEQUENCE [LARGE SCALE GENOMIC DNA]</scope>
    <source>
        <strain evidence="2 3">D2411</strain>
    </source>
</reference>
<dbReference type="AlphaFoldDB" id="A0A562XKD2"/>
<dbReference type="RefSeq" id="WP_147496840.1">
    <property type="nucleotide sequence ID" value="NZ_VOAP01000003.1"/>
</dbReference>
<evidence type="ECO:0000313" key="3">
    <source>
        <dbReference type="Proteomes" id="UP000321812"/>
    </source>
</evidence>